<evidence type="ECO:0000313" key="2">
    <source>
        <dbReference type="EMBL" id="KND88444.1"/>
    </source>
</evidence>
<protein>
    <submittedName>
        <fullName evidence="2">Uncharacterized protein</fullName>
    </submittedName>
</protein>
<reference evidence="2 3" key="1">
    <citation type="journal article" date="2015" name="BMC Genomics">
        <title>The genome of the truffle-parasite Tolypocladium ophioglossoides and the evolution of antifungal peptaibiotics.</title>
        <authorList>
            <person name="Quandt C.A."/>
            <person name="Bushley K.E."/>
            <person name="Spatafora J.W."/>
        </authorList>
    </citation>
    <scope>NUCLEOTIDE SEQUENCE [LARGE SCALE GENOMIC DNA]</scope>
    <source>
        <strain evidence="2 3">CBS 100239</strain>
    </source>
</reference>
<feature type="region of interest" description="Disordered" evidence="1">
    <location>
        <begin position="53"/>
        <end position="72"/>
    </location>
</feature>
<comment type="caution">
    <text evidence="2">The sequence shown here is derived from an EMBL/GenBank/DDBJ whole genome shotgun (WGS) entry which is preliminary data.</text>
</comment>
<dbReference type="EMBL" id="LFRF01000026">
    <property type="protein sequence ID" value="KND88444.1"/>
    <property type="molecule type" value="Genomic_DNA"/>
</dbReference>
<dbReference type="AlphaFoldDB" id="A0A0L0N360"/>
<dbReference type="OrthoDB" id="10355294at2759"/>
<proteinExistence type="predicted"/>
<gene>
    <name evidence="2" type="ORF">TOPH_07032</name>
</gene>
<accession>A0A0L0N360</accession>
<sequence length="72" mass="7759">MSNNPTCLLDAGPNACDGSTDPKHQSKEEKVTLSNNRLQRWLNDIDRLTAVLRGQGQPSQGGAKAQQTPNGK</sequence>
<keyword evidence="3" id="KW-1185">Reference proteome</keyword>
<evidence type="ECO:0000313" key="3">
    <source>
        <dbReference type="Proteomes" id="UP000036947"/>
    </source>
</evidence>
<organism evidence="2 3">
    <name type="scientific">Tolypocladium ophioglossoides (strain CBS 100239)</name>
    <name type="common">Snaketongue truffleclub</name>
    <name type="synonym">Elaphocordyceps ophioglossoides</name>
    <dbReference type="NCBI Taxonomy" id="1163406"/>
    <lineage>
        <taxon>Eukaryota</taxon>
        <taxon>Fungi</taxon>
        <taxon>Dikarya</taxon>
        <taxon>Ascomycota</taxon>
        <taxon>Pezizomycotina</taxon>
        <taxon>Sordariomycetes</taxon>
        <taxon>Hypocreomycetidae</taxon>
        <taxon>Hypocreales</taxon>
        <taxon>Ophiocordycipitaceae</taxon>
        <taxon>Tolypocladium</taxon>
    </lineage>
</organism>
<feature type="region of interest" description="Disordered" evidence="1">
    <location>
        <begin position="1"/>
        <end position="32"/>
    </location>
</feature>
<evidence type="ECO:0000256" key="1">
    <source>
        <dbReference type="SAM" id="MobiDB-lite"/>
    </source>
</evidence>
<dbReference type="Proteomes" id="UP000036947">
    <property type="component" value="Unassembled WGS sequence"/>
</dbReference>
<name>A0A0L0N360_TOLOC</name>
<feature type="compositionally biased region" description="Basic and acidic residues" evidence="1">
    <location>
        <begin position="20"/>
        <end position="31"/>
    </location>
</feature>
<feature type="compositionally biased region" description="Polar residues" evidence="1">
    <location>
        <begin position="56"/>
        <end position="72"/>
    </location>
</feature>